<dbReference type="PANTHER" id="PTHR47739">
    <property type="entry name" value="TRNA1(VAL) (ADENINE(37)-N6)-METHYLTRANSFERASE"/>
    <property type="match status" value="1"/>
</dbReference>
<dbReference type="PATRIC" id="fig|1231190.3.peg.3321"/>
<dbReference type="InterPro" id="IPR007848">
    <property type="entry name" value="Small_mtfrase_dom"/>
</dbReference>
<dbReference type="Gene3D" id="3.40.50.150">
    <property type="entry name" value="Vaccinia Virus protein VP39"/>
    <property type="match status" value="1"/>
</dbReference>
<dbReference type="OrthoDB" id="5489421at2"/>
<dbReference type="Pfam" id="PF05175">
    <property type="entry name" value="MTS"/>
    <property type="match status" value="1"/>
</dbReference>
<name>K2N1L7_9HYPH</name>
<comment type="caution">
    <text evidence="4">The sequence shown here is derived from an EMBL/GenBank/DDBJ whole genome shotgun (WGS) entry which is preliminary data.</text>
</comment>
<keyword evidence="2" id="KW-0949">S-adenosyl-L-methionine</keyword>
<dbReference type="GO" id="GO:0032259">
    <property type="term" value="P:methylation"/>
    <property type="evidence" value="ECO:0007669"/>
    <property type="project" value="UniProtKB-KW"/>
</dbReference>
<evidence type="ECO:0000256" key="2">
    <source>
        <dbReference type="ARBA" id="ARBA00022691"/>
    </source>
</evidence>
<keyword evidence="1 4" id="KW-0489">Methyltransferase</keyword>
<dbReference type="InterPro" id="IPR029063">
    <property type="entry name" value="SAM-dependent_MTases_sf"/>
</dbReference>
<sequence length="270" mass="27989">MARTLEGPASDGAEPPGHRFSVDSFHRDAFRLVQPLGHGHRSGIDAMLLAAALPEGFSGSLADLGAGAGAAGFAAAARLPGVHATLVEMHPLMADCARRSIALPHNSFLADRLSVIEADVALQGSAREAAGLTRETFDAVIMNPPFNHAGDRATPDALKRTAHVMSEGLFEQWIRTAAAIARPGGLLALIARPASLGPILAAMERRFAGAEIVPVHPDADKPAIRIVIRARKGSRAGLGLLPPMILHTASGGVSERADALANGRASLFSG</sequence>
<dbReference type="EMBL" id="AMSI01000011">
    <property type="protein sequence ID" value="EKF41378.1"/>
    <property type="molecule type" value="Genomic_DNA"/>
</dbReference>
<dbReference type="AlphaFoldDB" id="K2N1L7"/>
<protein>
    <submittedName>
        <fullName evidence="4">Methyltransferase small</fullName>
    </submittedName>
</protein>
<dbReference type="InterPro" id="IPR050210">
    <property type="entry name" value="tRNA_Adenine-N(6)_MTase"/>
</dbReference>
<dbReference type="GO" id="GO:0008757">
    <property type="term" value="F:S-adenosylmethionine-dependent methyltransferase activity"/>
    <property type="evidence" value="ECO:0007669"/>
    <property type="project" value="UniProtKB-ARBA"/>
</dbReference>
<keyword evidence="4" id="KW-0808">Transferase</keyword>
<dbReference type="InterPro" id="IPR002052">
    <property type="entry name" value="DNA_methylase_N6_adenine_CS"/>
</dbReference>
<dbReference type="SUPFAM" id="SSF53335">
    <property type="entry name" value="S-adenosyl-L-methionine-dependent methyltransferases"/>
    <property type="match status" value="1"/>
</dbReference>
<dbReference type="PANTHER" id="PTHR47739:SF1">
    <property type="entry name" value="TRNA1(VAL) (ADENINE(37)-N6)-METHYLTRANSFERASE"/>
    <property type="match status" value="1"/>
</dbReference>
<dbReference type="STRING" id="721133.SAMN05216176_111100"/>
<dbReference type="eggNOG" id="COG4123">
    <property type="taxonomic scope" value="Bacteria"/>
</dbReference>
<evidence type="ECO:0000259" key="3">
    <source>
        <dbReference type="Pfam" id="PF05175"/>
    </source>
</evidence>
<feature type="domain" description="Methyltransferase small" evidence="3">
    <location>
        <begin position="47"/>
        <end position="160"/>
    </location>
</feature>
<evidence type="ECO:0000256" key="1">
    <source>
        <dbReference type="ARBA" id="ARBA00022603"/>
    </source>
</evidence>
<evidence type="ECO:0000313" key="4">
    <source>
        <dbReference type="EMBL" id="EKF41378.1"/>
    </source>
</evidence>
<dbReference type="GO" id="GO:0008170">
    <property type="term" value="F:N-methyltransferase activity"/>
    <property type="evidence" value="ECO:0007669"/>
    <property type="project" value="UniProtKB-ARBA"/>
</dbReference>
<reference evidence="4 5" key="1">
    <citation type="journal article" date="2012" name="J. Bacteriol.">
        <title>Genome Sequence of Nitratireductor indicus Type Strain C115.</title>
        <authorList>
            <person name="Lai Q."/>
            <person name="Li G."/>
            <person name="Yu Z."/>
            <person name="Shao Z."/>
        </authorList>
    </citation>
    <scope>NUCLEOTIDE SEQUENCE [LARGE SCALE GENOMIC DNA]</scope>
    <source>
        <strain evidence="4 5">C115</strain>
    </source>
</reference>
<organism evidence="4 5">
    <name type="scientific">Nitratireductor indicus C115</name>
    <dbReference type="NCBI Taxonomy" id="1231190"/>
    <lineage>
        <taxon>Bacteria</taxon>
        <taxon>Pseudomonadati</taxon>
        <taxon>Pseudomonadota</taxon>
        <taxon>Alphaproteobacteria</taxon>
        <taxon>Hyphomicrobiales</taxon>
        <taxon>Phyllobacteriaceae</taxon>
        <taxon>Nitratireductor</taxon>
    </lineage>
</organism>
<gene>
    <name evidence="4" type="ORF">NA8A_16041</name>
</gene>
<dbReference type="CDD" id="cd02440">
    <property type="entry name" value="AdoMet_MTases"/>
    <property type="match status" value="1"/>
</dbReference>
<proteinExistence type="predicted"/>
<evidence type="ECO:0000313" key="5">
    <source>
        <dbReference type="Proteomes" id="UP000007374"/>
    </source>
</evidence>
<dbReference type="Proteomes" id="UP000007374">
    <property type="component" value="Unassembled WGS sequence"/>
</dbReference>
<keyword evidence="5" id="KW-1185">Reference proteome</keyword>
<dbReference type="PROSITE" id="PS00092">
    <property type="entry name" value="N6_MTASE"/>
    <property type="match status" value="1"/>
</dbReference>
<dbReference type="GO" id="GO:0003676">
    <property type="term" value="F:nucleic acid binding"/>
    <property type="evidence" value="ECO:0007669"/>
    <property type="project" value="InterPro"/>
</dbReference>
<accession>K2N1L7</accession>